<comment type="caution">
    <text evidence="1">The sequence shown here is derived from an EMBL/GenBank/DDBJ whole genome shotgun (WGS) entry which is preliminary data.</text>
</comment>
<evidence type="ECO:0000313" key="1">
    <source>
        <dbReference type="EMBL" id="GBP86409.1"/>
    </source>
</evidence>
<reference evidence="1 2" key="1">
    <citation type="journal article" date="2019" name="Commun. Biol.">
        <title>The bagworm genome reveals a unique fibroin gene that provides high tensile strength.</title>
        <authorList>
            <person name="Kono N."/>
            <person name="Nakamura H."/>
            <person name="Ohtoshi R."/>
            <person name="Tomita M."/>
            <person name="Numata K."/>
            <person name="Arakawa K."/>
        </authorList>
    </citation>
    <scope>NUCLEOTIDE SEQUENCE [LARGE SCALE GENOMIC DNA]</scope>
</reference>
<keyword evidence="2" id="KW-1185">Reference proteome</keyword>
<accession>A0A4C1ZHM0</accession>
<sequence length="87" mass="10228">METKDASVFRRRVRIHIDIHLHSCKIHKLKFSVRRPIQSTQWNVERSPVIDRLRRFNKKTLSNEIFTTSARGRINHRAVTAPAALNV</sequence>
<dbReference type="EMBL" id="BGZK01001793">
    <property type="protein sequence ID" value="GBP86409.1"/>
    <property type="molecule type" value="Genomic_DNA"/>
</dbReference>
<gene>
    <name evidence="1" type="ORF">EVAR_62842_1</name>
</gene>
<name>A0A4C1ZHM0_EUMVA</name>
<organism evidence="1 2">
    <name type="scientific">Eumeta variegata</name>
    <name type="common">Bagworm moth</name>
    <name type="synonym">Eumeta japonica</name>
    <dbReference type="NCBI Taxonomy" id="151549"/>
    <lineage>
        <taxon>Eukaryota</taxon>
        <taxon>Metazoa</taxon>
        <taxon>Ecdysozoa</taxon>
        <taxon>Arthropoda</taxon>
        <taxon>Hexapoda</taxon>
        <taxon>Insecta</taxon>
        <taxon>Pterygota</taxon>
        <taxon>Neoptera</taxon>
        <taxon>Endopterygota</taxon>
        <taxon>Lepidoptera</taxon>
        <taxon>Glossata</taxon>
        <taxon>Ditrysia</taxon>
        <taxon>Tineoidea</taxon>
        <taxon>Psychidae</taxon>
        <taxon>Oiketicinae</taxon>
        <taxon>Eumeta</taxon>
    </lineage>
</organism>
<proteinExistence type="predicted"/>
<dbReference type="AlphaFoldDB" id="A0A4C1ZHM0"/>
<protein>
    <submittedName>
        <fullName evidence="1">Uncharacterized protein</fullName>
    </submittedName>
</protein>
<dbReference type="Proteomes" id="UP000299102">
    <property type="component" value="Unassembled WGS sequence"/>
</dbReference>
<evidence type="ECO:0000313" key="2">
    <source>
        <dbReference type="Proteomes" id="UP000299102"/>
    </source>
</evidence>